<evidence type="ECO:0000313" key="10">
    <source>
        <dbReference type="Ensembl" id="ENSPFOP00000023875.1"/>
    </source>
</evidence>
<dbReference type="InterPro" id="IPR052784">
    <property type="entry name" value="Perforin-1_pore-forming"/>
</dbReference>
<evidence type="ECO:0000256" key="7">
    <source>
        <dbReference type="ARBA" id="ARBA00023157"/>
    </source>
</evidence>
<evidence type="ECO:0000256" key="4">
    <source>
        <dbReference type="ARBA" id="ARBA00022525"/>
    </source>
</evidence>
<dbReference type="InterPro" id="IPR020863">
    <property type="entry name" value="MACPF_CS"/>
</dbReference>
<evidence type="ECO:0000256" key="6">
    <source>
        <dbReference type="ARBA" id="ARBA00023136"/>
    </source>
</evidence>
<dbReference type="GO" id="GO:0001771">
    <property type="term" value="P:immunological synapse formation"/>
    <property type="evidence" value="ECO:0007669"/>
    <property type="project" value="TreeGrafter"/>
</dbReference>
<evidence type="ECO:0000313" key="11">
    <source>
        <dbReference type="Proteomes" id="UP000028760"/>
    </source>
</evidence>
<sequence>AGLEVGGTRSTAYSFSSQRSREDRYTFSTHSVTCSHYGFRASTTPPLSLEFKKQVDLLPSHYNSSTKIKYTEFIHTYGTHYFRLISGVKQLFKKSLCCSFTQVHSCLSMGVAVGLGKVKLSSVQTSCRSVLQNQDSATGYRSGLHQHFTEVSGGNGWLGEFSISQNDSMGYMNWLKSLKEHPDIVSYSLRPLYQLVPNELQKAAVKAAIEQYLEDNAVKKSPQEPHCVGYTPNVASNCCPLHASRGTLSVTIVRAWNLKGDPVGNTDSYAKMFYGSIYRRTHMIRSNNPWWNAQYNLGKVDTHLGLKIEVWDEDLNFDDLLGQCVMYLNQGTHSFHCQAKRGGFEVKYTLTCDLHLTGNRC</sequence>
<keyword evidence="11" id="KW-1185">Reference proteome</keyword>
<dbReference type="GO" id="GO:0005576">
    <property type="term" value="C:extracellular region"/>
    <property type="evidence" value="ECO:0007669"/>
    <property type="project" value="UniProtKB-SubCell"/>
</dbReference>
<dbReference type="Proteomes" id="UP000028760">
    <property type="component" value="Unassembled WGS sequence"/>
</dbReference>
<dbReference type="AlphaFoldDB" id="A0A096LXI4"/>
<evidence type="ECO:0000256" key="5">
    <source>
        <dbReference type="ARBA" id="ARBA00022852"/>
    </source>
</evidence>
<dbReference type="PROSITE" id="PS51412">
    <property type="entry name" value="MACPF_2"/>
    <property type="match status" value="1"/>
</dbReference>
<dbReference type="Ensembl" id="ENSPFOT00000028251.1">
    <property type="protein sequence ID" value="ENSPFOP00000023875.1"/>
    <property type="gene ID" value="ENSPFOG00000022544.1"/>
</dbReference>
<dbReference type="PROSITE" id="PS00279">
    <property type="entry name" value="MACPF_1"/>
    <property type="match status" value="1"/>
</dbReference>
<comment type="similarity">
    <text evidence="3">Belongs to the complement C6/C7/C8/C9 family.</text>
</comment>
<dbReference type="EMBL" id="AYCK01009091">
    <property type="status" value="NOT_ANNOTATED_CDS"/>
    <property type="molecule type" value="Genomic_DNA"/>
</dbReference>
<dbReference type="GO" id="GO:0001913">
    <property type="term" value="P:T cell mediated cytotoxicity"/>
    <property type="evidence" value="ECO:0007669"/>
    <property type="project" value="TreeGrafter"/>
</dbReference>
<dbReference type="SUPFAM" id="SSF49562">
    <property type="entry name" value="C2 domain (Calcium/lipid-binding domain, CaLB)"/>
    <property type="match status" value="1"/>
</dbReference>
<dbReference type="Pfam" id="PF00168">
    <property type="entry name" value="C2"/>
    <property type="match status" value="1"/>
</dbReference>
<comment type="subcellular location">
    <subcellularLocation>
        <location evidence="1">Membrane</location>
    </subcellularLocation>
    <subcellularLocation>
        <location evidence="2">Secreted</location>
    </subcellularLocation>
</comment>
<keyword evidence="5" id="KW-0204">Cytolysis</keyword>
<evidence type="ECO:0000259" key="9">
    <source>
        <dbReference type="PROSITE" id="PS51412"/>
    </source>
</evidence>
<evidence type="ECO:0000256" key="1">
    <source>
        <dbReference type="ARBA" id="ARBA00004370"/>
    </source>
</evidence>
<dbReference type="SMART" id="SM00457">
    <property type="entry name" value="MACPF"/>
    <property type="match status" value="1"/>
</dbReference>
<feature type="domain" description="C2" evidence="8">
    <location>
        <begin position="228"/>
        <end position="348"/>
    </location>
</feature>
<dbReference type="PANTHER" id="PTHR46096">
    <property type="entry name" value="PERFORIN-1"/>
    <property type="match status" value="1"/>
</dbReference>
<keyword evidence="7" id="KW-1015">Disulfide bond</keyword>
<dbReference type="GO" id="GO:0031640">
    <property type="term" value="P:killing of cells of another organism"/>
    <property type="evidence" value="ECO:0007669"/>
    <property type="project" value="UniProtKB-KW"/>
</dbReference>
<dbReference type="InterPro" id="IPR000008">
    <property type="entry name" value="C2_dom"/>
</dbReference>
<name>A0A096LXI4_POEFO</name>
<dbReference type="PANTHER" id="PTHR46096:SF1">
    <property type="entry name" value="PERFORIN 1.5"/>
    <property type="match status" value="1"/>
</dbReference>
<dbReference type="SMART" id="SM00239">
    <property type="entry name" value="C2"/>
    <property type="match status" value="1"/>
</dbReference>
<dbReference type="GO" id="GO:0016020">
    <property type="term" value="C:membrane"/>
    <property type="evidence" value="ECO:0007669"/>
    <property type="project" value="UniProtKB-SubCell"/>
</dbReference>
<protein>
    <submittedName>
        <fullName evidence="10">Uncharacterized protein</fullName>
    </submittedName>
</protein>
<dbReference type="InterPro" id="IPR020864">
    <property type="entry name" value="MACPF"/>
</dbReference>
<accession>A0A096LXI4</accession>
<dbReference type="GO" id="GO:0022829">
    <property type="term" value="F:wide pore channel activity"/>
    <property type="evidence" value="ECO:0007669"/>
    <property type="project" value="TreeGrafter"/>
</dbReference>
<evidence type="ECO:0000259" key="8">
    <source>
        <dbReference type="PROSITE" id="PS50004"/>
    </source>
</evidence>
<reference evidence="10" key="2">
    <citation type="submission" date="2025-08" db="UniProtKB">
        <authorList>
            <consortium name="Ensembl"/>
        </authorList>
    </citation>
    <scope>IDENTIFICATION</scope>
</reference>
<keyword evidence="4" id="KW-0964">Secreted</keyword>
<dbReference type="PROSITE" id="PS50004">
    <property type="entry name" value="C2"/>
    <property type="match status" value="1"/>
</dbReference>
<reference evidence="10" key="3">
    <citation type="submission" date="2025-09" db="UniProtKB">
        <authorList>
            <consortium name="Ensembl"/>
        </authorList>
    </citation>
    <scope>IDENTIFICATION</scope>
</reference>
<dbReference type="GeneTree" id="ENSGT00530000063725"/>
<dbReference type="OMA" id="THYFRLI"/>
<dbReference type="InterPro" id="IPR035892">
    <property type="entry name" value="C2_domain_sf"/>
</dbReference>
<keyword evidence="6" id="KW-0472">Membrane</keyword>
<evidence type="ECO:0000256" key="3">
    <source>
        <dbReference type="ARBA" id="ARBA00009214"/>
    </source>
</evidence>
<feature type="domain" description="MACPF" evidence="9">
    <location>
        <begin position="1"/>
        <end position="224"/>
    </location>
</feature>
<dbReference type="Pfam" id="PF01823">
    <property type="entry name" value="MACPF"/>
    <property type="match status" value="1"/>
</dbReference>
<organism evidence="10 11">
    <name type="scientific">Poecilia formosa</name>
    <name type="common">Amazon molly</name>
    <name type="synonym">Limia formosa</name>
    <dbReference type="NCBI Taxonomy" id="48698"/>
    <lineage>
        <taxon>Eukaryota</taxon>
        <taxon>Metazoa</taxon>
        <taxon>Chordata</taxon>
        <taxon>Craniata</taxon>
        <taxon>Vertebrata</taxon>
        <taxon>Euteleostomi</taxon>
        <taxon>Actinopterygii</taxon>
        <taxon>Neopterygii</taxon>
        <taxon>Teleostei</taxon>
        <taxon>Neoteleostei</taxon>
        <taxon>Acanthomorphata</taxon>
        <taxon>Ovalentaria</taxon>
        <taxon>Atherinomorphae</taxon>
        <taxon>Cyprinodontiformes</taxon>
        <taxon>Poeciliidae</taxon>
        <taxon>Poeciliinae</taxon>
        <taxon>Poecilia</taxon>
    </lineage>
</organism>
<dbReference type="GO" id="GO:0051607">
    <property type="term" value="P:defense response to virus"/>
    <property type="evidence" value="ECO:0007669"/>
    <property type="project" value="TreeGrafter"/>
</dbReference>
<reference evidence="11" key="1">
    <citation type="submission" date="2013-10" db="EMBL/GenBank/DDBJ databases">
        <authorList>
            <person name="Schartl M."/>
            <person name="Warren W."/>
        </authorList>
    </citation>
    <scope>NUCLEOTIDE SEQUENCE [LARGE SCALE GENOMIC DNA]</scope>
    <source>
        <strain evidence="11">female</strain>
    </source>
</reference>
<proteinExistence type="inferred from homology"/>
<evidence type="ECO:0000256" key="2">
    <source>
        <dbReference type="ARBA" id="ARBA00004613"/>
    </source>
</evidence>
<dbReference type="Gene3D" id="2.60.40.150">
    <property type="entry name" value="C2 domain"/>
    <property type="match status" value="1"/>
</dbReference>